<dbReference type="EMBL" id="UINC01001839">
    <property type="protein sequence ID" value="SUZ89771.1"/>
    <property type="molecule type" value="Genomic_DNA"/>
</dbReference>
<accession>A0A381RDZ7</accession>
<organism evidence="1">
    <name type="scientific">marine metagenome</name>
    <dbReference type="NCBI Taxonomy" id="408172"/>
    <lineage>
        <taxon>unclassified sequences</taxon>
        <taxon>metagenomes</taxon>
        <taxon>ecological metagenomes</taxon>
    </lineage>
</organism>
<reference evidence="1" key="1">
    <citation type="submission" date="2018-05" db="EMBL/GenBank/DDBJ databases">
        <authorList>
            <person name="Lanie J.A."/>
            <person name="Ng W.-L."/>
            <person name="Kazmierczak K.M."/>
            <person name="Andrzejewski T.M."/>
            <person name="Davidsen T.M."/>
            <person name="Wayne K.J."/>
            <person name="Tettelin H."/>
            <person name="Glass J.I."/>
            <person name="Rusch D."/>
            <person name="Podicherti R."/>
            <person name="Tsui H.-C.T."/>
            <person name="Winkler M.E."/>
        </authorList>
    </citation>
    <scope>NUCLEOTIDE SEQUENCE</scope>
</reference>
<name>A0A381RDZ7_9ZZZZ</name>
<sequence>MLDFNKNQRLVIDHDQIDFTRSIAIVCHQQFKTLSLQEFGSNILRPVMTSRGSALVVAIAQSLIHLPGRGSAVGVVQMVPAQSQCFVN</sequence>
<evidence type="ECO:0000313" key="1">
    <source>
        <dbReference type="EMBL" id="SUZ89771.1"/>
    </source>
</evidence>
<dbReference type="AlphaFoldDB" id="A0A381RDZ7"/>
<gene>
    <name evidence="1" type="ORF">METZ01_LOCUS42625</name>
</gene>
<proteinExistence type="predicted"/>
<protein>
    <submittedName>
        <fullName evidence="1">Uncharacterized protein</fullName>
    </submittedName>
</protein>